<dbReference type="AlphaFoldDB" id="A0A9E7IJ64"/>
<dbReference type="Proteomes" id="UP001055439">
    <property type="component" value="Chromosome 9"/>
</dbReference>
<sequence length="218" mass="24538">MKWLQWNLKDQLHWVDQEPPATLLKSSEQLLLHLHVITKDASDHIVILEADSRRCIGSNVSTSSTAPVDATADSSEEEEPQFLKVIAAKDFGAEELVGCQRSLAAFGDLSLRLGGADPFGCIFFFFIIIRKQLLFSSCCSAPVPIFSSVLFILSLLSFFITYACAKSAPIVAMCKNRKMRRDGIYSDRGWIAVQGNNMGFQERAWIFGWRQREEWCHA</sequence>
<proteinExistence type="predicted"/>
<keyword evidence="1" id="KW-1133">Transmembrane helix</keyword>
<feature type="transmembrane region" description="Helical" evidence="1">
    <location>
        <begin position="149"/>
        <end position="172"/>
    </location>
</feature>
<protein>
    <submittedName>
        <fullName evidence="2">Uncharacterized protein</fullName>
    </submittedName>
</protein>
<keyword evidence="1" id="KW-0812">Transmembrane</keyword>
<organism evidence="2 3">
    <name type="scientific">Musa troglodytarum</name>
    <name type="common">fe'i banana</name>
    <dbReference type="NCBI Taxonomy" id="320322"/>
    <lineage>
        <taxon>Eukaryota</taxon>
        <taxon>Viridiplantae</taxon>
        <taxon>Streptophyta</taxon>
        <taxon>Embryophyta</taxon>
        <taxon>Tracheophyta</taxon>
        <taxon>Spermatophyta</taxon>
        <taxon>Magnoliopsida</taxon>
        <taxon>Liliopsida</taxon>
        <taxon>Zingiberales</taxon>
        <taxon>Musaceae</taxon>
        <taxon>Musa</taxon>
    </lineage>
</organism>
<name>A0A9E7IJ64_9LILI</name>
<gene>
    <name evidence="2" type="ORF">MUK42_32718</name>
</gene>
<dbReference type="EMBL" id="CP097511">
    <property type="protein sequence ID" value="URE47643.1"/>
    <property type="molecule type" value="Genomic_DNA"/>
</dbReference>
<keyword evidence="3" id="KW-1185">Reference proteome</keyword>
<keyword evidence="1" id="KW-0472">Membrane</keyword>
<evidence type="ECO:0000313" key="3">
    <source>
        <dbReference type="Proteomes" id="UP001055439"/>
    </source>
</evidence>
<feature type="transmembrane region" description="Helical" evidence="1">
    <location>
        <begin position="109"/>
        <end position="129"/>
    </location>
</feature>
<evidence type="ECO:0000313" key="2">
    <source>
        <dbReference type="EMBL" id="URE47643.1"/>
    </source>
</evidence>
<accession>A0A9E7IJ64</accession>
<reference evidence="2" key="1">
    <citation type="submission" date="2022-05" db="EMBL/GenBank/DDBJ databases">
        <title>The Musa troglodytarum L. genome provides insights into the mechanism of non-climacteric behaviour and enrichment of carotenoids.</title>
        <authorList>
            <person name="Wang J."/>
        </authorList>
    </citation>
    <scope>NUCLEOTIDE SEQUENCE</scope>
    <source>
        <tissue evidence="2">Leaf</tissue>
    </source>
</reference>
<evidence type="ECO:0000256" key="1">
    <source>
        <dbReference type="SAM" id="Phobius"/>
    </source>
</evidence>